<dbReference type="EMBL" id="JAFEJT020000075">
    <property type="protein sequence ID" value="MCH9277028.1"/>
    <property type="molecule type" value="Genomic_DNA"/>
</dbReference>
<feature type="region of interest" description="Disordered" evidence="1">
    <location>
        <begin position="37"/>
        <end position="60"/>
    </location>
</feature>
<evidence type="ECO:0000313" key="3">
    <source>
        <dbReference type="Proteomes" id="UP000710815"/>
    </source>
</evidence>
<reference evidence="2 3" key="2">
    <citation type="journal article" date="2021" name="Syst. Appl. Microbiol.">
        <title>Phylogenetic classification of ten novel species belonging to the genus Bifidobacterium comprising B. phasiani sp. nov., B. pongonis sp. nov., B. saguinibicoloris sp. nov., B. colobi sp. nov., B. simiiventris sp. nov., B. santillanense sp. nov., B. miconis sp. nov., B. amazonense sp. nov., B. pluvialisilvae sp. nov., and B. miconisargentati sp. nov.</title>
        <authorList>
            <person name="Lugli G.A."/>
            <person name="Calvete-Torre I."/>
            <person name="Alessandri G."/>
            <person name="Milani C."/>
            <person name="Turroni F."/>
            <person name="Laiolo P."/>
            <person name="Ossiprandi M.C."/>
            <person name="Margolles A."/>
            <person name="Ruiz L."/>
            <person name="Ventura M."/>
        </authorList>
    </citation>
    <scope>NUCLEOTIDE SEQUENCE [LARGE SCALE GENOMIC DNA]</scope>
    <source>
        <strain evidence="2 3">MA1</strain>
    </source>
</reference>
<protein>
    <submittedName>
        <fullName evidence="2">Uncharacterized protein</fullName>
    </submittedName>
</protein>
<gene>
    <name evidence="2" type="ORF">JS533_012260</name>
</gene>
<organism evidence="2 3">
    <name type="scientific">Bifidobacterium amazonense</name>
    <dbReference type="NCBI Taxonomy" id="2809027"/>
    <lineage>
        <taxon>Bacteria</taxon>
        <taxon>Bacillati</taxon>
        <taxon>Actinomycetota</taxon>
        <taxon>Actinomycetes</taxon>
        <taxon>Bifidobacteriales</taxon>
        <taxon>Bifidobacteriaceae</taxon>
        <taxon>Bifidobacterium</taxon>
    </lineage>
</organism>
<proteinExistence type="predicted"/>
<accession>A0ABS9VY51</accession>
<name>A0ABS9VY51_9BIFI</name>
<keyword evidence="3" id="KW-1185">Reference proteome</keyword>
<comment type="caution">
    <text evidence="2">The sequence shown here is derived from an EMBL/GenBank/DDBJ whole genome shotgun (WGS) entry which is preliminary data.</text>
</comment>
<evidence type="ECO:0000313" key="2">
    <source>
        <dbReference type="EMBL" id="MCH9277028.1"/>
    </source>
</evidence>
<evidence type="ECO:0000256" key="1">
    <source>
        <dbReference type="SAM" id="MobiDB-lite"/>
    </source>
</evidence>
<dbReference type="Proteomes" id="UP000710815">
    <property type="component" value="Unassembled WGS sequence"/>
</dbReference>
<sequence length="118" mass="11954">MNVKLIDEADYASTMERTILPALAQCRVEGWMEPAEADGLPTLPARPLPGGGTSDGGAVAPGASGIPASGALGAGDASAAHAGRLHYVCYDSARFDALREDGATGIFRGAIVISHGFT</sequence>
<feature type="non-terminal residue" evidence="2">
    <location>
        <position position="118"/>
    </location>
</feature>
<reference evidence="2 3" key="1">
    <citation type="journal article" date="2021" name="Environ. Microbiol.">
        <title>Genetic insights into the dark matter of the mammalian gut microbiota through targeted genome reconstruction.</title>
        <authorList>
            <person name="Lugli G.A."/>
            <person name="Alessandri G."/>
            <person name="Milani C."/>
            <person name="Viappiani A."/>
            <person name="Fontana F."/>
            <person name="Tarracchini C."/>
            <person name="Mancabelli L."/>
            <person name="Argentini C."/>
            <person name="Ruiz L."/>
            <person name="Margolles A."/>
            <person name="van Sinderen D."/>
            <person name="Turroni F."/>
            <person name="Ventura M."/>
        </authorList>
    </citation>
    <scope>NUCLEOTIDE SEQUENCE [LARGE SCALE GENOMIC DNA]</scope>
    <source>
        <strain evidence="2 3">MA1</strain>
    </source>
</reference>